<feature type="domain" description="Alpha-L-rhamnosidase C-terminal" evidence="8">
    <location>
        <begin position="825"/>
        <end position="878"/>
    </location>
</feature>
<feature type="domain" description="Alpha-L-rhamnosidase concanavalin-like" evidence="5">
    <location>
        <begin position="357"/>
        <end position="473"/>
    </location>
</feature>
<gene>
    <name evidence="9" type="ORF">CRP01_02805</name>
</gene>
<dbReference type="EC" id="3.2.1.40" evidence="2"/>
<keyword evidence="3" id="KW-0378">Hydrolase</keyword>
<comment type="caution">
    <text evidence="9">The sequence shown here is derived from an EMBL/GenBank/DDBJ whole genome shotgun (WGS) entry which is preliminary data.</text>
</comment>
<dbReference type="InterPro" id="IPR012341">
    <property type="entry name" value="6hp_glycosidase-like_sf"/>
</dbReference>
<dbReference type="OrthoDB" id="9766741at2"/>
<dbReference type="Gene3D" id="1.50.10.10">
    <property type="match status" value="1"/>
</dbReference>
<dbReference type="Proteomes" id="UP000223913">
    <property type="component" value="Unassembled WGS sequence"/>
</dbReference>
<evidence type="ECO:0000259" key="8">
    <source>
        <dbReference type="Pfam" id="PF17390"/>
    </source>
</evidence>
<feature type="signal peptide" evidence="4">
    <location>
        <begin position="1"/>
        <end position="18"/>
    </location>
</feature>
<dbReference type="InterPro" id="IPR008928">
    <property type="entry name" value="6-hairpin_glycosidase_sf"/>
</dbReference>
<evidence type="ECO:0000259" key="6">
    <source>
        <dbReference type="Pfam" id="PF08531"/>
    </source>
</evidence>
<dbReference type="InterPro" id="IPR008902">
    <property type="entry name" value="Rhamnosid_concanavalin"/>
</dbReference>
<dbReference type="RefSeq" id="WP_099148470.1">
    <property type="nucleotide sequence ID" value="NZ_PDUD01000002.1"/>
</dbReference>
<keyword evidence="10" id="KW-1185">Reference proteome</keyword>
<proteinExistence type="predicted"/>
<dbReference type="GO" id="GO:0030596">
    <property type="term" value="F:alpha-L-rhamnosidase activity"/>
    <property type="evidence" value="ECO:0007669"/>
    <property type="project" value="UniProtKB-EC"/>
</dbReference>
<dbReference type="InterPro" id="IPR016007">
    <property type="entry name" value="Alpha_rhamnosid"/>
</dbReference>
<keyword evidence="4" id="KW-0732">Signal</keyword>
<organism evidence="9 10">
    <name type="scientific">Flavilitoribacter nigricans (strain ATCC 23147 / DSM 23189 / NBRC 102662 / NCIMB 1420 / SS-2)</name>
    <name type="common">Lewinella nigricans</name>
    <dbReference type="NCBI Taxonomy" id="1122177"/>
    <lineage>
        <taxon>Bacteria</taxon>
        <taxon>Pseudomonadati</taxon>
        <taxon>Bacteroidota</taxon>
        <taxon>Saprospiria</taxon>
        <taxon>Saprospirales</taxon>
        <taxon>Lewinellaceae</taxon>
        <taxon>Flavilitoribacter</taxon>
    </lineage>
</organism>
<feature type="domain" description="Bacterial alpha-L-rhamnosidase N-terminal" evidence="6">
    <location>
        <begin position="175"/>
        <end position="347"/>
    </location>
</feature>
<dbReference type="EMBL" id="PDUD01000002">
    <property type="protein sequence ID" value="PHN08268.1"/>
    <property type="molecule type" value="Genomic_DNA"/>
</dbReference>
<evidence type="ECO:0000256" key="1">
    <source>
        <dbReference type="ARBA" id="ARBA00001445"/>
    </source>
</evidence>
<dbReference type="Pfam" id="PF05592">
    <property type="entry name" value="Bac_rhamnosid"/>
    <property type="match status" value="1"/>
</dbReference>
<reference evidence="9 10" key="1">
    <citation type="submission" date="2017-10" db="EMBL/GenBank/DDBJ databases">
        <title>The draft genome sequence of Lewinella nigricans NBRC 102662.</title>
        <authorList>
            <person name="Wang K."/>
        </authorList>
    </citation>
    <scope>NUCLEOTIDE SEQUENCE [LARGE SCALE GENOMIC DNA]</scope>
    <source>
        <strain evidence="9 10">NBRC 102662</strain>
    </source>
</reference>
<dbReference type="InterPro" id="IPR013783">
    <property type="entry name" value="Ig-like_fold"/>
</dbReference>
<dbReference type="Gene3D" id="2.60.420.10">
    <property type="entry name" value="Maltose phosphorylase, domain 3"/>
    <property type="match status" value="1"/>
</dbReference>
<dbReference type="PANTHER" id="PTHR33307:SF6">
    <property type="entry name" value="ALPHA-RHAMNOSIDASE (EUROFUNG)-RELATED"/>
    <property type="match status" value="1"/>
</dbReference>
<protein>
    <recommendedName>
        <fullName evidence="2">alpha-L-rhamnosidase</fullName>
        <ecNumber evidence="2">3.2.1.40</ecNumber>
    </recommendedName>
</protein>
<dbReference type="Pfam" id="PF08531">
    <property type="entry name" value="Bac_rhamnosid_N"/>
    <property type="match status" value="1"/>
</dbReference>
<feature type="chain" id="PRO_5013016922" description="alpha-L-rhamnosidase" evidence="4">
    <location>
        <begin position="19"/>
        <end position="934"/>
    </location>
</feature>
<dbReference type="InterPro" id="IPR035398">
    <property type="entry name" value="Bac_rhamnosid_C"/>
</dbReference>
<dbReference type="Pfam" id="PF25788">
    <property type="entry name" value="Ig_Rha78A_N"/>
    <property type="match status" value="1"/>
</dbReference>
<accession>A0A2D0NIK2</accession>
<dbReference type="PIRSF" id="PIRSF010631">
    <property type="entry name" value="A-rhamnsds"/>
    <property type="match status" value="1"/>
</dbReference>
<evidence type="ECO:0000259" key="7">
    <source>
        <dbReference type="Pfam" id="PF17389"/>
    </source>
</evidence>
<dbReference type="InterPro" id="IPR013737">
    <property type="entry name" value="Bac_rhamnosid_N"/>
</dbReference>
<evidence type="ECO:0000313" key="9">
    <source>
        <dbReference type="EMBL" id="PHN08268.1"/>
    </source>
</evidence>
<evidence type="ECO:0000256" key="2">
    <source>
        <dbReference type="ARBA" id="ARBA00012652"/>
    </source>
</evidence>
<evidence type="ECO:0000313" key="10">
    <source>
        <dbReference type="Proteomes" id="UP000223913"/>
    </source>
</evidence>
<dbReference type="InterPro" id="IPR035396">
    <property type="entry name" value="Bac_rhamnosid6H"/>
</dbReference>
<feature type="domain" description="Alpha-L-rhamnosidase six-hairpin glycosidase" evidence="7">
    <location>
        <begin position="480"/>
        <end position="811"/>
    </location>
</feature>
<dbReference type="AlphaFoldDB" id="A0A2D0NIK2"/>
<dbReference type="Pfam" id="PF17390">
    <property type="entry name" value="Bac_rhamnosid_C"/>
    <property type="match status" value="1"/>
</dbReference>
<evidence type="ECO:0000259" key="5">
    <source>
        <dbReference type="Pfam" id="PF05592"/>
    </source>
</evidence>
<evidence type="ECO:0000256" key="4">
    <source>
        <dbReference type="SAM" id="SignalP"/>
    </source>
</evidence>
<name>A0A2D0NIK2_FLAN2</name>
<dbReference type="GO" id="GO:0005975">
    <property type="term" value="P:carbohydrate metabolic process"/>
    <property type="evidence" value="ECO:0007669"/>
    <property type="project" value="InterPro"/>
</dbReference>
<sequence>MKNLSGALIISCCLLACASSRMDTSAPTHLQCMYRTNPVGLTVEAPFFTWWMESGKEDVRQSGWQIQVATDSTALLAEENLLWDSGRQDSGREIQAHYAGPALAGNQTYYWRVRTWDQQEAASAYSAIASWETGPDSWQASWISDGSEPFEDRADFFADHPSPLFRKNFELEEMPSEARLHIVGLGYYEAYLNGEKTGAAVLDPGWTDYGERTLYSTFDVREQLHTGANTLGVMLGNGWYNPMPIDHFARWNLREILTIGQPKLIAELHLTFPDGQKKVIVSDNSWKHGDSWILYNDVYLGERQDGRRKIDNWAATDFDDQNWPAASTTTAPGGRLVPQLQPAIEITKRLPAQKVTQLAPGVHVVDFGQNFAGWIRLQVRGEAGDSLRLRYGELLHEDGSVNGLTTVATQLKEAFGLKGGPGVPPTAWQEDNYIIGGQEEEVYQQHFTFHGFRYVQIWGYPGDLRTEDIEGLRLNANLPQAGQFQCSNEDFNRLQEVCDWTFMSNVFSIESDCPGREKFGYGGDMVTAGEAYIFNYDMANFYRKAVQDFADDVRPLGGMPEIAPDVGIDSKTLGDGSGPIGWQLAFPFLQDLLYRFYGDRQLLERHYPACKRLVAFLESVAENNRINIGLSDHALLNEKPEAFTSTAFYYHIVQLTARFARILEHPEDAEKYEQLATTIHDVILVEEYNPENGCFANCNQTAQSVALWYDFMPTEEREMAWQRLEDSIRTTWNGHLSTGIFGTKMMLDVFRRDYRDDLAFEVTNQPDFPGWRNMLANGATTLWESWRGQNNGPSHNHPMFGSISEWFYRSVLGINPTEDAVACDRWILSPQLTEQIPSASGQYTSIRGIVSSEYRRTDQMLEWEVRIPPNTDAILEIPFSGFERPEIRVNDQVIFSGGDIRTTERLQAHEVPGDLILLPVGNGHFKVQIQAGEN</sequence>
<dbReference type="SUPFAM" id="SSF48208">
    <property type="entry name" value="Six-hairpin glycosidases"/>
    <property type="match status" value="1"/>
</dbReference>
<dbReference type="Gene3D" id="2.60.40.10">
    <property type="entry name" value="Immunoglobulins"/>
    <property type="match status" value="1"/>
</dbReference>
<evidence type="ECO:0000256" key="3">
    <source>
        <dbReference type="ARBA" id="ARBA00022801"/>
    </source>
</evidence>
<dbReference type="Pfam" id="PF17389">
    <property type="entry name" value="Bac_rhamnosid6H"/>
    <property type="match status" value="1"/>
</dbReference>
<dbReference type="Gene3D" id="2.60.120.260">
    <property type="entry name" value="Galactose-binding domain-like"/>
    <property type="match status" value="2"/>
</dbReference>
<dbReference type="PANTHER" id="PTHR33307">
    <property type="entry name" value="ALPHA-RHAMNOSIDASE (EUROFUNG)"/>
    <property type="match status" value="1"/>
</dbReference>
<comment type="catalytic activity">
    <reaction evidence="1">
        <text>Hydrolysis of terminal non-reducing alpha-L-rhamnose residues in alpha-L-rhamnosides.</text>
        <dbReference type="EC" id="3.2.1.40"/>
    </reaction>
</comment>